<dbReference type="FunCoup" id="A0A0Q3GX16">
    <property type="interactions" value="252"/>
</dbReference>
<reference evidence="2 3" key="1">
    <citation type="journal article" date="2010" name="Nature">
        <title>Genome sequencing and analysis of the model grass Brachypodium distachyon.</title>
        <authorList>
            <consortium name="International Brachypodium Initiative"/>
        </authorList>
    </citation>
    <scope>NUCLEOTIDE SEQUENCE [LARGE SCALE GENOMIC DNA]</scope>
    <source>
        <strain evidence="2 3">Bd21</strain>
    </source>
</reference>
<dbReference type="OrthoDB" id="670847at2759"/>
<sequence length="210" mass="22159">MDSPVTVREMDMEETAEEFVLVPDAADLMTRSYHLNDDDDDDDADQEARFLAGNNEKTIDANYFASEPVSSAAELEAAAHCTRATACSSGAESEEDLIEAGAGEEEGRSKDGGEEGEGDHHGHGWQQHAVGVLCSVGIAAAATGLALLLGGHQQQTPHKVHFTASGPRKAAKVSARRDARMERQGISVPPRGELASASISFGGSSHGIRF</sequence>
<proteinExistence type="predicted"/>
<dbReference type="InParanoid" id="A0A0Q3GX16"/>
<dbReference type="AlphaFoldDB" id="A0A0Q3GX16"/>
<dbReference type="EMBL" id="CM000880">
    <property type="protein sequence ID" value="KQK15575.1"/>
    <property type="molecule type" value="Genomic_DNA"/>
</dbReference>
<dbReference type="Proteomes" id="UP000008810">
    <property type="component" value="Chromosome 1"/>
</dbReference>
<name>A0A0Q3GX16_BRADI</name>
<dbReference type="PANTHER" id="PTHR33646:SF8">
    <property type="entry name" value="OS07G0204100 PROTEIN"/>
    <property type="match status" value="1"/>
</dbReference>
<feature type="region of interest" description="Disordered" evidence="1">
    <location>
        <begin position="86"/>
        <end position="124"/>
    </location>
</feature>
<organism evidence="2">
    <name type="scientific">Brachypodium distachyon</name>
    <name type="common">Purple false brome</name>
    <name type="synonym">Trachynia distachya</name>
    <dbReference type="NCBI Taxonomy" id="15368"/>
    <lineage>
        <taxon>Eukaryota</taxon>
        <taxon>Viridiplantae</taxon>
        <taxon>Streptophyta</taxon>
        <taxon>Embryophyta</taxon>
        <taxon>Tracheophyta</taxon>
        <taxon>Spermatophyta</taxon>
        <taxon>Magnoliopsida</taxon>
        <taxon>Liliopsida</taxon>
        <taxon>Poales</taxon>
        <taxon>Poaceae</taxon>
        <taxon>BOP clade</taxon>
        <taxon>Pooideae</taxon>
        <taxon>Stipodae</taxon>
        <taxon>Brachypodieae</taxon>
        <taxon>Brachypodium</taxon>
    </lineage>
</organism>
<dbReference type="InterPro" id="IPR045883">
    <property type="entry name" value="At4g13530-like"/>
</dbReference>
<accession>A0A0Q3GX16</accession>
<feature type="compositionally biased region" description="Basic and acidic residues" evidence="1">
    <location>
        <begin position="105"/>
        <end position="122"/>
    </location>
</feature>
<reference evidence="2" key="2">
    <citation type="submission" date="2017-06" db="EMBL/GenBank/DDBJ databases">
        <title>WGS assembly of Brachypodium distachyon.</title>
        <authorList>
            <consortium name="The International Brachypodium Initiative"/>
            <person name="Lucas S."/>
            <person name="Harmon-Smith M."/>
            <person name="Lail K."/>
            <person name="Tice H."/>
            <person name="Grimwood J."/>
            <person name="Bruce D."/>
            <person name="Barry K."/>
            <person name="Shu S."/>
            <person name="Lindquist E."/>
            <person name="Wang M."/>
            <person name="Pitluck S."/>
            <person name="Vogel J.P."/>
            <person name="Garvin D.F."/>
            <person name="Mockler T.C."/>
            <person name="Schmutz J."/>
            <person name="Rokhsar D."/>
            <person name="Bevan M.W."/>
        </authorList>
    </citation>
    <scope>NUCLEOTIDE SEQUENCE</scope>
    <source>
        <strain evidence="2">Bd21</strain>
    </source>
</reference>
<protein>
    <submittedName>
        <fullName evidence="2 3">Uncharacterized protein</fullName>
    </submittedName>
</protein>
<reference evidence="3" key="3">
    <citation type="submission" date="2018-08" db="UniProtKB">
        <authorList>
            <consortium name="EnsemblPlants"/>
        </authorList>
    </citation>
    <scope>IDENTIFICATION</scope>
    <source>
        <strain evidence="3">cv. Bd21</strain>
    </source>
</reference>
<dbReference type="PANTHER" id="PTHR33646">
    <property type="entry name" value="GB|AAF00631.1"/>
    <property type="match status" value="1"/>
</dbReference>
<evidence type="ECO:0000313" key="4">
    <source>
        <dbReference type="Proteomes" id="UP000008810"/>
    </source>
</evidence>
<feature type="compositionally biased region" description="Acidic residues" evidence="1">
    <location>
        <begin position="92"/>
        <end position="104"/>
    </location>
</feature>
<evidence type="ECO:0000313" key="3">
    <source>
        <dbReference type="EnsemblPlants" id="KQK15575"/>
    </source>
</evidence>
<evidence type="ECO:0000256" key="1">
    <source>
        <dbReference type="SAM" id="MobiDB-lite"/>
    </source>
</evidence>
<dbReference type="EnsemblPlants" id="KQK15575">
    <property type="protein sequence ID" value="KQK15575"/>
    <property type="gene ID" value="BRADI_1g23775v3"/>
</dbReference>
<keyword evidence="4" id="KW-1185">Reference proteome</keyword>
<gene>
    <name evidence="2" type="ORF">BRADI_1g23775v3</name>
</gene>
<evidence type="ECO:0000313" key="2">
    <source>
        <dbReference type="EMBL" id="KQK15575.1"/>
    </source>
</evidence>
<dbReference type="Gramene" id="KQK15575">
    <property type="protein sequence ID" value="KQK15575"/>
    <property type="gene ID" value="BRADI_1g23775v3"/>
</dbReference>